<reference evidence="7 8" key="1">
    <citation type="journal article" date="2011" name="Stand. Genomic Sci.">
        <title>Complete genome sequence of the acetate-degrading sulfate reducer Desulfobacca acetoxidans type strain (ASRB2).</title>
        <authorList>
            <person name="Goker M."/>
            <person name="Teshima H."/>
            <person name="Lapidus A."/>
            <person name="Nolan M."/>
            <person name="Lucas S."/>
            <person name="Hammon N."/>
            <person name="Deshpande S."/>
            <person name="Cheng J.F."/>
            <person name="Tapia R."/>
            <person name="Han C."/>
            <person name="Goodwin L."/>
            <person name="Pitluck S."/>
            <person name="Huntemann M."/>
            <person name="Liolios K."/>
            <person name="Ivanova N."/>
            <person name="Pagani I."/>
            <person name="Mavromatis K."/>
            <person name="Ovchinikova G."/>
            <person name="Pati A."/>
            <person name="Chen A."/>
            <person name="Palaniappan K."/>
            <person name="Land M."/>
            <person name="Hauser L."/>
            <person name="Brambilla E.M."/>
            <person name="Rohde M."/>
            <person name="Spring S."/>
            <person name="Detter J.C."/>
            <person name="Woyke T."/>
            <person name="Bristow J."/>
            <person name="Eisen J.A."/>
            <person name="Markowitz V."/>
            <person name="Hugenholtz P."/>
            <person name="Kyrpides N.C."/>
            <person name="Klenk H.P."/>
        </authorList>
    </citation>
    <scope>NUCLEOTIDE SEQUENCE [LARGE SCALE GENOMIC DNA]</scope>
    <source>
        <strain evidence="8">ATCC 700848 / DSM 11109 / ASRB2</strain>
    </source>
</reference>
<dbReference type="KEGG" id="dao:Desac_0307"/>
<evidence type="ECO:0000256" key="5">
    <source>
        <dbReference type="ARBA" id="ARBA00022970"/>
    </source>
</evidence>
<evidence type="ECO:0000313" key="8">
    <source>
        <dbReference type="Proteomes" id="UP000000483"/>
    </source>
</evidence>
<dbReference type="PANTHER" id="PTHR43820">
    <property type="entry name" value="HIGH-AFFINITY BRANCHED-CHAIN AMINO ACID TRANSPORT ATP-BINDING PROTEIN LIVF"/>
    <property type="match status" value="1"/>
</dbReference>
<gene>
    <name evidence="7" type="ordered locus">Desac_0307</name>
</gene>
<dbReference type="STRING" id="880072.Desac_0307"/>
<dbReference type="InterPro" id="IPR027417">
    <property type="entry name" value="P-loop_NTPase"/>
</dbReference>
<dbReference type="PROSITE" id="PS50893">
    <property type="entry name" value="ABC_TRANSPORTER_2"/>
    <property type="match status" value="1"/>
</dbReference>
<name>F2NEK8_DESAR</name>
<dbReference type="GO" id="GO:0015807">
    <property type="term" value="P:L-amino acid transport"/>
    <property type="evidence" value="ECO:0007669"/>
    <property type="project" value="TreeGrafter"/>
</dbReference>
<keyword evidence="2" id="KW-0813">Transport</keyword>
<dbReference type="CDD" id="cd03224">
    <property type="entry name" value="ABC_TM1139_LivF_branched"/>
    <property type="match status" value="1"/>
</dbReference>
<dbReference type="GO" id="GO:0016887">
    <property type="term" value="F:ATP hydrolysis activity"/>
    <property type="evidence" value="ECO:0007669"/>
    <property type="project" value="InterPro"/>
</dbReference>
<dbReference type="GO" id="GO:0005524">
    <property type="term" value="F:ATP binding"/>
    <property type="evidence" value="ECO:0007669"/>
    <property type="project" value="UniProtKB-KW"/>
</dbReference>
<evidence type="ECO:0000313" key="7">
    <source>
        <dbReference type="EMBL" id="AEB08198.1"/>
    </source>
</evidence>
<evidence type="ECO:0000256" key="1">
    <source>
        <dbReference type="ARBA" id="ARBA00005417"/>
    </source>
</evidence>
<evidence type="ECO:0000256" key="3">
    <source>
        <dbReference type="ARBA" id="ARBA00022741"/>
    </source>
</evidence>
<keyword evidence="8" id="KW-1185">Reference proteome</keyword>
<keyword evidence="4" id="KW-0067">ATP-binding</keyword>
<dbReference type="Pfam" id="PF00005">
    <property type="entry name" value="ABC_tran"/>
    <property type="match status" value="1"/>
</dbReference>
<dbReference type="EMBL" id="CP002629">
    <property type="protein sequence ID" value="AEB08198.1"/>
    <property type="molecule type" value="Genomic_DNA"/>
</dbReference>
<dbReference type="Gene3D" id="3.40.50.300">
    <property type="entry name" value="P-loop containing nucleotide triphosphate hydrolases"/>
    <property type="match status" value="1"/>
</dbReference>
<sequence>MTMLLEIDDLWVAYDHIQAVRGVSFSIASGEIVTLIGANGAGKSTILRAISGLQPITSGGRYFAGQDLSKWSAHQIAQNGIAHVPEGRGVFGNLTVLENLRLAAYGRRDNQVASDLDRVLTLFPRLAERRCQWGGTLSGGEQQMLAVGRALMRRGQLLLLDEPSMGLAPFLVKEIFKIISEINRQGTTILLVEQNAYMSLKIAHRGYVLETGEIILSGDSRQLLGNPLVQKAYLGH</sequence>
<dbReference type="InterPro" id="IPR003593">
    <property type="entry name" value="AAA+_ATPase"/>
</dbReference>
<keyword evidence="5" id="KW-0029">Amino-acid transport</keyword>
<dbReference type="PANTHER" id="PTHR43820:SF4">
    <property type="entry name" value="HIGH-AFFINITY BRANCHED-CHAIN AMINO ACID TRANSPORT ATP-BINDING PROTEIN LIVF"/>
    <property type="match status" value="1"/>
</dbReference>
<accession>F2NEK8</accession>
<dbReference type="SMART" id="SM00382">
    <property type="entry name" value="AAA"/>
    <property type="match status" value="1"/>
</dbReference>
<evidence type="ECO:0000259" key="6">
    <source>
        <dbReference type="PROSITE" id="PS50893"/>
    </source>
</evidence>
<dbReference type="HOGENOM" id="CLU_000604_1_2_7"/>
<proteinExistence type="inferred from homology"/>
<protein>
    <submittedName>
        <fullName evidence="7">ABC transporter related protein</fullName>
    </submittedName>
</protein>
<dbReference type="InterPro" id="IPR052156">
    <property type="entry name" value="BCAA_Transport_ATP-bd_LivF"/>
</dbReference>
<dbReference type="eggNOG" id="COG0410">
    <property type="taxonomic scope" value="Bacteria"/>
</dbReference>
<comment type="similarity">
    <text evidence="1">Belongs to the ABC transporter superfamily.</text>
</comment>
<reference evidence="8" key="2">
    <citation type="submission" date="2011-03" db="EMBL/GenBank/DDBJ databases">
        <title>The complete genome of Desulfobacca acetoxidans DSM 11109.</title>
        <authorList>
            <consortium name="US DOE Joint Genome Institute (JGI-PGF)"/>
            <person name="Lucas S."/>
            <person name="Copeland A."/>
            <person name="Lapidus A."/>
            <person name="Bruce D."/>
            <person name="Goodwin L."/>
            <person name="Pitluck S."/>
            <person name="Peters L."/>
            <person name="Kyrpides N."/>
            <person name="Mavromatis K."/>
            <person name="Ivanova N."/>
            <person name="Ovchinnikova G."/>
            <person name="Teshima H."/>
            <person name="Detter J.C."/>
            <person name="Han C."/>
            <person name="Land M."/>
            <person name="Hauser L."/>
            <person name="Markowitz V."/>
            <person name="Cheng J.-F."/>
            <person name="Hugenholtz P."/>
            <person name="Woyke T."/>
            <person name="Wu D."/>
            <person name="Spring S."/>
            <person name="Schueler E."/>
            <person name="Brambilla E."/>
            <person name="Klenk H.-P."/>
            <person name="Eisen J.A."/>
        </authorList>
    </citation>
    <scope>NUCLEOTIDE SEQUENCE [LARGE SCALE GENOMIC DNA]</scope>
    <source>
        <strain evidence="8">ATCC 700848 / DSM 11109 / ASRB2</strain>
    </source>
</reference>
<dbReference type="PIRSF" id="PIRSF039137">
    <property type="entry name" value="ABC_branched_ATPase"/>
    <property type="match status" value="1"/>
</dbReference>
<dbReference type="InterPro" id="IPR030660">
    <property type="entry name" value="ABC_branched_ATPase_LivF/BraG"/>
</dbReference>
<evidence type="ECO:0000256" key="2">
    <source>
        <dbReference type="ARBA" id="ARBA00022448"/>
    </source>
</evidence>
<evidence type="ECO:0000256" key="4">
    <source>
        <dbReference type="ARBA" id="ARBA00022840"/>
    </source>
</evidence>
<dbReference type="PROSITE" id="PS00211">
    <property type="entry name" value="ABC_TRANSPORTER_1"/>
    <property type="match status" value="1"/>
</dbReference>
<organism evidence="7 8">
    <name type="scientific">Desulfobacca acetoxidans (strain ATCC 700848 / DSM 11109 / ASRB2)</name>
    <dbReference type="NCBI Taxonomy" id="880072"/>
    <lineage>
        <taxon>Bacteria</taxon>
        <taxon>Pseudomonadati</taxon>
        <taxon>Thermodesulfobacteriota</taxon>
        <taxon>Desulfobaccia</taxon>
        <taxon>Desulfobaccales</taxon>
        <taxon>Desulfobaccaceae</taxon>
        <taxon>Desulfobacca</taxon>
    </lineage>
</organism>
<feature type="domain" description="ABC transporter" evidence="6">
    <location>
        <begin position="5"/>
        <end position="236"/>
    </location>
</feature>
<dbReference type="InterPro" id="IPR003439">
    <property type="entry name" value="ABC_transporter-like_ATP-bd"/>
</dbReference>
<keyword evidence="3" id="KW-0547">Nucleotide-binding</keyword>
<dbReference type="AlphaFoldDB" id="F2NEK8"/>
<dbReference type="GO" id="GO:0015658">
    <property type="term" value="F:branched-chain amino acid transmembrane transporter activity"/>
    <property type="evidence" value="ECO:0007669"/>
    <property type="project" value="InterPro"/>
</dbReference>
<dbReference type="InterPro" id="IPR017871">
    <property type="entry name" value="ABC_transporter-like_CS"/>
</dbReference>
<dbReference type="SUPFAM" id="SSF52540">
    <property type="entry name" value="P-loop containing nucleoside triphosphate hydrolases"/>
    <property type="match status" value="1"/>
</dbReference>
<dbReference type="Proteomes" id="UP000000483">
    <property type="component" value="Chromosome"/>
</dbReference>